<feature type="region of interest" description="Disordered" evidence="1">
    <location>
        <begin position="75"/>
        <end position="104"/>
    </location>
</feature>
<proteinExistence type="predicted"/>
<feature type="compositionally biased region" description="Low complexity" evidence="1">
    <location>
        <begin position="13"/>
        <end position="28"/>
    </location>
</feature>
<name>A0A194PUP8_PAPXU</name>
<sequence>MGAKASTANGGQSPRARTFSTSSSSDVVSGGAGFSLLRAIPGIQVSSDRQRARSLSSVPDLHDSHEAIAIPANSQSYEASAAASPDTDSSSNEEASPGPGTSLSLGRVYATHSLPSHIWSINVGQAARRRLSSSVLLINLQSFSGLAAPALRPLSVSPIAAANTRIVMYRRRYRATLGLGLGSSFSSTFSTTLSFRSSSATDSVRSDARATAAKLKSKYETAGTAQASIFFNSVHLCFVIVHGVVVARKCVDLSRPCIVYIWRKDPLWPRPPTQLQAGAASAPGTKKVKLDRYIYLHLTQNAPSHCTGPPLAALEPDPSPHALCAPRLRLLTSHRLHSATNYPLHFYNSISFLHNDEPKPCYIGQVAPLSVTGQRSDPRLDPLRLQRAAAQYRSRRRGACTSICDMLSAHAYSFPIGRLCV</sequence>
<dbReference type="Proteomes" id="UP000053268">
    <property type="component" value="Unassembled WGS sequence"/>
</dbReference>
<organism evidence="2 3">
    <name type="scientific">Papilio xuthus</name>
    <name type="common">Asian swallowtail butterfly</name>
    <dbReference type="NCBI Taxonomy" id="66420"/>
    <lineage>
        <taxon>Eukaryota</taxon>
        <taxon>Metazoa</taxon>
        <taxon>Ecdysozoa</taxon>
        <taxon>Arthropoda</taxon>
        <taxon>Hexapoda</taxon>
        <taxon>Insecta</taxon>
        <taxon>Pterygota</taxon>
        <taxon>Neoptera</taxon>
        <taxon>Endopterygota</taxon>
        <taxon>Lepidoptera</taxon>
        <taxon>Glossata</taxon>
        <taxon>Ditrysia</taxon>
        <taxon>Papilionoidea</taxon>
        <taxon>Papilionidae</taxon>
        <taxon>Papilioninae</taxon>
        <taxon>Papilio</taxon>
    </lineage>
</organism>
<reference evidence="2 3" key="1">
    <citation type="journal article" date="2015" name="Nat. Commun.">
        <title>Outbred genome sequencing and CRISPR/Cas9 gene editing in butterflies.</title>
        <authorList>
            <person name="Li X."/>
            <person name="Fan D."/>
            <person name="Zhang W."/>
            <person name="Liu G."/>
            <person name="Zhang L."/>
            <person name="Zhao L."/>
            <person name="Fang X."/>
            <person name="Chen L."/>
            <person name="Dong Y."/>
            <person name="Chen Y."/>
            <person name="Ding Y."/>
            <person name="Zhao R."/>
            <person name="Feng M."/>
            <person name="Zhu Y."/>
            <person name="Feng Y."/>
            <person name="Jiang X."/>
            <person name="Zhu D."/>
            <person name="Xiang H."/>
            <person name="Feng X."/>
            <person name="Li S."/>
            <person name="Wang J."/>
            <person name="Zhang G."/>
            <person name="Kronforst M.R."/>
            <person name="Wang W."/>
        </authorList>
    </citation>
    <scope>NUCLEOTIDE SEQUENCE [LARGE SCALE GENOMIC DNA]</scope>
    <source>
        <strain evidence="2">Ya'a_city_454_Px</strain>
        <tissue evidence="2">Whole body</tissue>
    </source>
</reference>
<evidence type="ECO:0000256" key="1">
    <source>
        <dbReference type="SAM" id="MobiDB-lite"/>
    </source>
</evidence>
<keyword evidence="3" id="KW-1185">Reference proteome</keyword>
<dbReference type="EMBL" id="KQ459590">
    <property type="protein sequence ID" value="KPI97131.1"/>
    <property type="molecule type" value="Genomic_DNA"/>
</dbReference>
<evidence type="ECO:0000313" key="3">
    <source>
        <dbReference type="Proteomes" id="UP000053268"/>
    </source>
</evidence>
<protein>
    <submittedName>
        <fullName evidence="2">Uncharacterized protein</fullName>
    </submittedName>
</protein>
<dbReference type="AlphaFoldDB" id="A0A194PUP8"/>
<accession>A0A194PUP8</accession>
<evidence type="ECO:0000313" key="2">
    <source>
        <dbReference type="EMBL" id="KPI97131.1"/>
    </source>
</evidence>
<feature type="compositionally biased region" description="Low complexity" evidence="1">
    <location>
        <begin position="79"/>
        <end position="90"/>
    </location>
</feature>
<feature type="region of interest" description="Disordered" evidence="1">
    <location>
        <begin position="1"/>
        <end position="28"/>
    </location>
</feature>
<gene>
    <name evidence="2" type="ORF">RR46_09038</name>
</gene>
<dbReference type="STRING" id="66420.A0A194PUP8"/>
<feature type="compositionally biased region" description="Polar residues" evidence="1">
    <location>
        <begin position="1"/>
        <end position="12"/>
    </location>
</feature>